<evidence type="ECO:0000256" key="2">
    <source>
        <dbReference type="ARBA" id="ARBA00022603"/>
    </source>
</evidence>
<dbReference type="EC" id="2.1.1.72" evidence="1"/>
<proteinExistence type="predicted"/>
<keyword evidence="3" id="KW-0808">Transferase</keyword>
<keyword evidence="2" id="KW-0489">Methyltransferase</keyword>
<protein>
    <recommendedName>
        <fullName evidence="1">site-specific DNA-methyltransferase (adenine-specific)</fullName>
        <ecNumber evidence="1">2.1.1.72</ecNumber>
    </recommendedName>
</protein>
<evidence type="ECO:0000313" key="6">
    <source>
        <dbReference type="Proteomes" id="UP001596915"/>
    </source>
</evidence>
<evidence type="ECO:0000256" key="1">
    <source>
        <dbReference type="ARBA" id="ARBA00011900"/>
    </source>
</evidence>
<organism evidence="5 6">
    <name type="scientific">Streptomyces sanglieri</name>
    <dbReference type="NCBI Taxonomy" id="193460"/>
    <lineage>
        <taxon>Bacteria</taxon>
        <taxon>Bacillati</taxon>
        <taxon>Actinomycetota</taxon>
        <taxon>Actinomycetes</taxon>
        <taxon>Kitasatosporales</taxon>
        <taxon>Streptomycetaceae</taxon>
        <taxon>Streptomyces</taxon>
    </lineage>
</organism>
<evidence type="ECO:0000313" key="5">
    <source>
        <dbReference type="EMBL" id="MFD0625566.1"/>
    </source>
</evidence>
<dbReference type="SUPFAM" id="SSF53335">
    <property type="entry name" value="S-adenosyl-L-methionine-dependent methyltransferases"/>
    <property type="match status" value="1"/>
</dbReference>
<dbReference type="Proteomes" id="UP001596915">
    <property type="component" value="Unassembled WGS sequence"/>
</dbReference>
<accession>A0ABW2WY43</accession>
<comment type="catalytic activity">
    <reaction evidence="4">
        <text>a 2'-deoxyadenosine in DNA + S-adenosyl-L-methionine = an N(6)-methyl-2'-deoxyadenosine in DNA + S-adenosyl-L-homocysteine + H(+)</text>
        <dbReference type="Rhea" id="RHEA:15197"/>
        <dbReference type="Rhea" id="RHEA-COMP:12418"/>
        <dbReference type="Rhea" id="RHEA-COMP:12419"/>
        <dbReference type="ChEBI" id="CHEBI:15378"/>
        <dbReference type="ChEBI" id="CHEBI:57856"/>
        <dbReference type="ChEBI" id="CHEBI:59789"/>
        <dbReference type="ChEBI" id="CHEBI:90615"/>
        <dbReference type="ChEBI" id="CHEBI:90616"/>
        <dbReference type="EC" id="2.1.1.72"/>
    </reaction>
</comment>
<name>A0ABW2WY43_9ACTN</name>
<reference evidence="6" key="1">
    <citation type="journal article" date="2019" name="Int. J. Syst. Evol. Microbiol.">
        <title>The Global Catalogue of Microorganisms (GCM) 10K type strain sequencing project: providing services to taxonomists for standard genome sequencing and annotation.</title>
        <authorList>
            <consortium name="The Broad Institute Genomics Platform"/>
            <consortium name="The Broad Institute Genome Sequencing Center for Infectious Disease"/>
            <person name="Wu L."/>
            <person name="Ma J."/>
        </authorList>
    </citation>
    <scope>NUCLEOTIDE SEQUENCE [LARGE SCALE GENOMIC DNA]</scope>
    <source>
        <strain evidence="6">JCM 12607</strain>
    </source>
</reference>
<dbReference type="PANTHER" id="PTHR33841">
    <property type="entry name" value="DNA METHYLTRANSFERASE YEEA-RELATED"/>
    <property type="match status" value="1"/>
</dbReference>
<gene>
    <name evidence="5" type="ORF">ACFQ2K_25275</name>
</gene>
<dbReference type="PANTHER" id="PTHR33841:SF1">
    <property type="entry name" value="DNA METHYLTRANSFERASE A"/>
    <property type="match status" value="1"/>
</dbReference>
<keyword evidence="6" id="KW-1185">Reference proteome</keyword>
<dbReference type="EMBL" id="JBHTGL010000008">
    <property type="protein sequence ID" value="MFD0625566.1"/>
    <property type="molecule type" value="Genomic_DNA"/>
</dbReference>
<dbReference type="InterPro" id="IPR050953">
    <property type="entry name" value="N4_N6_ade-DNA_methylase"/>
</dbReference>
<evidence type="ECO:0000256" key="3">
    <source>
        <dbReference type="ARBA" id="ARBA00022679"/>
    </source>
</evidence>
<dbReference type="InterPro" id="IPR029063">
    <property type="entry name" value="SAM-dependent_MTases_sf"/>
</dbReference>
<evidence type="ECO:0000256" key="4">
    <source>
        <dbReference type="ARBA" id="ARBA00047942"/>
    </source>
</evidence>
<sequence length="244" mass="26455">MFAAIHGGSTHDELWIPAYGGSLFDPSRFPWLAGAKVTDRVVYEILDALLVLRRKGRGKGREAMSYKGLDVEQIGHVYEGLLEYGCERADQPYLGIALGRDGQYEAVLPLADLEQWRAAGSIEAELKEATGVTSVAQIRKALDKAGVVTAELHASAGNDDELAARVAPFAGLVDDDLRGEPMVFPAGSMVMVRSGNRRNTGTHYTPKKLAEEVVEHTLAPLCFSPARRRARPLGSGRQSPPQNC</sequence>
<comment type="caution">
    <text evidence="5">The sequence shown here is derived from an EMBL/GenBank/DDBJ whole genome shotgun (WGS) entry which is preliminary data.</text>
</comment>